<dbReference type="InterPro" id="IPR013785">
    <property type="entry name" value="Aldolase_TIM"/>
</dbReference>
<dbReference type="AlphaFoldDB" id="A0A317CCD9"/>
<dbReference type="EMBL" id="QGKL01000029">
    <property type="protein sequence ID" value="PWQ96355.1"/>
    <property type="molecule type" value="Genomic_DNA"/>
</dbReference>
<gene>
    <name evidence="3" type="ORF">DKT75_10245</name>
</gene>
<protein>
    <recommendedName>
        <fullName evidence="2">Glycoside-hydrolase family GH114 TIM-barrel domain-containing protein</fullName>
    </recommendedName>
</protein>
<dbReference type="PANTHER" id="PTHR35882">
    <property type="entry name" value="PELA"/>
    <property type="match status" value="1"/>
</dbReference>
<accession>A0A317CCD9</accession>
<dbReference type="InterPro" id="IPR017853">
    <property type="entry name" value="GH"/>
</dbReference>
<evidence type="ECO:0000259" key="2">
    <source>
        <dbReference type="Pfam" id="PF03537"/>
    </source>
</evidence>
<evidence type="ECO:0000313" key="4">
    <source>
        <dbReference type="Proteomes" id="UP000245506"/>
    </source>
</evidence>
<feature type="domain" description="Glycoside-hydrolase family GH114 TIM-barrel" evidence="2">
    <location>
        <begin position="58"/>
        <end position="278"/>
    </location>
</feature>
<name>A0A317CCD9_9GAMM</name>
<dbReference type="InterPro" id="IPR016062">
    <property type="entry name" value="TM1410-rel"/>
</dbReference>
<evidence type="ECO:0000313" key="3">
    <source>
        <dbReference type="EMBL" id="PWQ96355.1"/>
    </source>
</evidence>
<comment type="caution">
    <text evidence="3">The sequence shown here is derived from an EMBL/GenBank/DDBJ whole genome shotgun (WGS) entry which is preliminary data.</text>
</comment>
<keyword evidence="1" id="KW-0732">Signal</keyword>
<evidence type="ECO:0000256" key="1">
    <source>
        <dbReference type="SAM" id="SignalP"/>
    </source>
</evidence>
<organism evidence="3 4">
    <name type="scientific">Leucothrix arctica</name>
    <dbReference type="NCBI Taxonomy" id="1481894"/>
    <lineage>
        <taxon>Bacteria</taxon>
        <taxon>Pseudomonadati</taxon>
        <taxon>Pseudomonadota</taxon>
        <taxon>Gammaproteobacteria</taxon>
        <taxon>Thiotrichales</taxon>
        <taxon>Thiotrichaceae</taxon>
        <taxon>Leucothrix</taxon>
    </lineage>
</organism>
<dbReference type="InterPro" id="IPR004352">
    <property type="entry name" value="GH114_TIM-barrel"/>
</dbReference>
<dbReference type="PRINTS" id="PR01545">
    <property type="entry name" value="THEMAYE10DUF"/>
</dbReference>
<dbReference type="Pfam" id="PF03537">
    <property type="entry name" value="Glyco_hydro_114"/>
    <property type="match status" value="1"/>
</dbReference>
<dbReference type="PANTHER" id="PTHR35882:SF2">
    <property type="entry name" value="PELA"/>
    <property type="match status" value="1"/>
</dbReference>
<reference evidence="3 4" key="1">
    <citation type="submission" date="2018-05" db="EMBL/GenBank/DDBJ databases">
        <title>Leucothrix arctica sp. nov., isolated from Arctic seawater.</title>
        <authorList>
            <person name="Choi A."/>
            <person name="Baek K."/>
        </authorList>
    </citation>
    <scope>NUCLEOTIDE SEQUENCE [LARGE SCALE GENOMIC DNA]</scope>
    <source>
        <strain evidence="3 4">IMCC9719</strain>
    </source>
</reference>
<feature type="signal peptide" evidence="1">
    <location>
        <begin position="1"/>
        <end position="28"/>
    </location>
</feature>
<dbReference type="Gene3D" id="3.20.20.70">
    <property type="entry name" value="Aldolase class I"/>
    <property type="match status" value="1"/>
</dbReference>
<dbReference type="Proteomes" id="UP000245506">
    <property type="component" value="Unassembled WGS sequence"/>
</dbReference>
<sequence>MESSPVTISLNKALWAVFLLLTFTAANAARVDSRKSTAVFYGPNLPTDVLSQFSRIIVEADNVKRHELDELRANGGDVFAYLSVGEVSPTRKWFDKIQPSWVLGDNRVWDSKVMDLHSPGWQKFMMESIVDPLWEAGYRGLFLDTMDSFKLFAKNERQEREQVQALVSLLQAIHKRYPEMRFIANRGFEVLPSIGYLLEAVAAESLFESWDNGLKVYRETKSEDQDWLLDQLHQVKAKLPVDIIIIDYVEPQKRDKAEKVASRITKEGFIPWISIPALDMVGVGDFQPQLKTYLLLTDSKTESHHPLELNKYSRLQRDLAADGLKLEVHDIQSGMPTGHLIGRYLGIITAQPFNEQFSIYQNWLRRQQHEGINIQVLNADAAIPSGS</sequence>
<keyword evidence="4" id="KW-1185">Reference proteome</keyword>
<feature type="chain" id="PRO_5016439974" description="Glycoside-hydrolase family GH114 TIM-barrel domain-containing protein" evidence="1">
    <location>
        <begin position="29"/>
        <end position="387"/>
    </location>
</feature>
<dbReference type="SUPFAM" id="SSF51445">
    <property type="entry name" value="(Trans)glycosidases"/>
    <property type="match status" value="1"/>
</dbReference>
<proteinExistence type="predicted"/>